<organism evidence="1 2">
    <name type="scientific">Mycolicibacterium fallax</name>
    <name type="common">Mycobacterium fallax</name>
    <dbReference type="NCBI Taxonomy" id="1793"/>
    <lineage>
        <taxon>Bacteria</taxon>
        <taxon>Bacillati</taxon>
        <taxon>Actinomycetota</taxon>
        <taxon>Actinomycetes</taxon>
        <taxon>Mycobacteriales</taxon>
        <taxon>Mycobacteriaceae</taxon>
        <taxon>Mycolicibacterium</taxon>
    </lineage>
</organism>
<name>A0A1X1RJ45_MYCFA</name>
<comment type="caution">
    <text evidence="1">The sequence shown here is derived from an EMBL/GenBank/DDBJ whole genome shotgun (WGS) entry which is preliminary data.</text>
</comment>
<reference evidence="1 2" key="1">
    <citation type="submission" date="2016-01" db="EMBL/GenBank/DDBJ databases">
        <title>The new phylogeny of the genus Mycobacterium.</title>
        <authorList>
            <person name="Tarcisio F."/>
            <person name="Conor M."/>
            <person name="Antonella G."/>
            <person name="Elisabetta G."/>
            <person name="Giulia F.S."/>
            <person name="Sara T."/>
            <person name="Anna F."/>
            <person name="Clotilde B."/>
            <person name="Roberto B."/>
            <person name="Veronica D.S."/>
            <person name="Fabio R."/>
            <person name="Monica P."/>
            <person name="Olivier J."/>
            <person name="Enrico T."/>
            <person name="Nicola S."/>
        </authorList>
    </citation>
    <scope>NUCLEOTIDE SEQUENCE [LARGE SCALE GENOMIC DNA]</scope>
    <source>
        <strain evidence="1 2">DSM 44179</strain>
    </source>
</reference>
<gene>
    <name evidence="1" type="ORF">AWC04_03880</name>
</gene>
<dbReference type="Proteomes" id="UP000193484">
    <property type="component" value="Unassembled WGS sequence"/>
</dbReference>
<evidence type="ECO:0000313" key="2">
    <source>
        <dbReference type="Proteomes" id="UP000193484"/>
    </source>
</evidence>
<dbReference type="EMBL" id="LQOJ01000019">
    <property type="protein sequence ID" value="ORV07562.1"/>
    <property type="molecule type" value="Genomic_DNA"/>
</dbReference>
<evidence type="ECO:0000313" key="1">
    <source>
        <dbReference type="EMBL" id="ORV07562.1"/>
    </source>
</evidence>
<dbReference type="STRING" id="1793.AWC04_03880"/>
<protein>
    <submittedName>
        <fullName evidence="1">Uncharacterized protein</fullName>
    </submittedName>
</protein>
<sequence>MCESAEALDRLIVYAAISLCEPGGLSTLLAAAYTGFGLKQAQDSIDSLVADGFVAPVTIGNFAFDTYIPTAA</sequence>
<dbReference type="AlphaFoldDB" id="A0A1X1RJ45"/>
<dbReference type="RefSeq" id="WP_085093290.1">
    <property type="nucleotide sequence ID" value="NZ_JACKRW010000305.1"/>
</dbReference>
<proteinExistence type="predicted"/>
<accession>A0A1X1RJ45</accession>
<keyword evidence="2" id="KW-1185">Reference proteome</keyword>